<dbReference type="Gene3D" id="3.40.228.10">
    <property type="entry name" value="Dimethylsulfoxide Reductase, domain 2"/>
    <property type="match status" value="1"/>
</dbReference>
<keyword evidence="4" id="KW-0408">Iron</keyword>
<keyword evidence="1" id="KW-0004">4Fe-4S</keyword>
<dbReference type="EMBL" id="JBHSFP010000018">
    <property type="protein sequence ID" value="MFC4533968.1"/>
    <property type="molecule type" value="Genomic_DNA"/>
</dbReference>
<dbReference type="PROSITE" id="PS51669">
    <property type="entry name" value="4FE4S_MOW_BIS_MGD"/>
    <property type="match status" value="1"/>
</dbReference>
<protein>
    <submittedName>
        <fullName evidence="7">Molybdopterin oxidoreductase family protein</fullName>
    </submittedName>
</protein>
<evidence type="ECO:0000313" key="8">
    <source>
        <dbReference type="Proteomes" id="UP001596004"/>
    </source>
</evidence>
<feature type="domain" description="4Fe-4S Mo/W bis-MGD-type" evidence="6">
    <location>
        <begin position="1"/>
        <end position="58"/>
    </location>
</feature>
<dbReference type="CDD" id="cd02782">
    <property type="entry name" value="MopB_CT_1"/>
    <property type="match status" value="1"/>
</dbReference>
<organism evidence="7 8">
    <name type="scientific">Sphaerisporangium dianthi</name>
    <dbReference type="NCBI Taxonomy" id="1436120"/>
    <lineage>
        <taxon>Bacteria</taxon>
        <taxon>Bacillati</taxon>
        <taxon>Actinomycetota</taxon>
        <taxon>Actinomycetes</taxon>
        <taxon>Streptosporangiales</taxon>
        <taxon>Streptosporangiaceae</taxon>
        <taxon>Sphaerisporangium</taxon>
    </lineage>
</organism>
<dbReference type="RefSeq" id="WP_380843919.1">
    <property type="nucleotide sequence ID" value="NZ_JBHSFP010000018.1"/>
</dbReference>
<gene>
    <name evidence="7" type="ORF">ACFO60_24665</name>
</gene>
<evidence type="ECO:0000313" key="7">
    <source>
        <dbReference type="EMBL" id="MFC4533968.1"/>
    </source>
</evidence>
<dbReference type="Proteomes" id="UP001596004">
    <property type="component" value="Unassembled WGS sequence"/>
</dbReference>
<evidence type="ECO:0000256" key="4">
    <source>
        <dbReference type="ARBA" id="ARBA00023004"/>
    </source>
</evidence>
<proteinExistence type="predicted"/>
<keyword evidence="2" id="KW-0479">Metal-binding</keyword>
<evidence type="ECO:0000259" key="6">
    <source>
        <dbReference type="PROSITE" id="PS51669"/>
    </source>
</evidence>
<sequence length="740" mass="79101">MRTAHRTCPLCDAVCGLRLTLDDTGRVTSVKGDPDDPFSKGFICPKGASLGHLDEDPDRLRVPLVRKQDDEWHEVSWQEAFETVERGLKGVIDRHGRDAVALYLGNPTFHTMGGILYRGALGQALGTRNVYSASTIDQMPKHVACGYLFGDPLAISVPDVDRTDYLLVLGANPVESNGSLCSAPDFPGRLKALRRRGGKLLVVDPRRTRTAAVADEHLPVRPGTDAFLLFGIVHTLLAEDLTTIGLDVAGLDDLRRLADDFTPDVVSRVCGVPAESIARLARELAAAPTAAVYSRIGGCTVEFGTATQWLVDVINILTGNFDRPGGVMFTRTATMDLGRTGEPYTTGRWHSRVRGLPESLGELPVATLADEIETPGEGQVRALVAVAGNPVLSAPGGPRLDRALDDLDFMVCVDPYLNETTRHANVILPPPRILQMPHYDFLLLSVAVRNYTRFSPAILPLEPGQLSEAEIMSRLTLIASGQGTDADPSALTEMMLDQILGGATQAPGSPFEGREVAEVRASLIGDSGPELLLDLFLRLGTHGLSLADLLENPHGIDLGPLTPRLPELLCTESGRVELAPPRLAEEAGRLRERLAAPAPELLLIGRRQLRSNNSWLHNVPTLVGGSNQCTLHVHPDDVARLGLGELAVIRSANGELVVPVEPNDAIMPGVVSLPHGWGHAGTTQRVAAEHPGVNANALTDESVIDVPSGNAVFNGVPVTLAPYEEPALTGSFPVPSTAAV</sequence>
<dbReference type="Pfam" id="PF01568">
    <property type="entry name" value="Molydop_binding"/>
    <property type="match status" value="1"/>
</dbReference>
<dbReference type="Gene3D" id="2.20.25.90">
    <property type="entry name" value="ADC-like domains"/>
    <property type="match status" value="1"/>
</dbReference>
<dbReference type="PANTHER" id="PTHR43105">
    <property type="entry name" value="RESPIRATORY NITRATE REDUCTASE"/>
    <property type="match status" value="1"/>
</dbReference>
<keyword evidence="3" id="KW-0560">Oxidoreductase</keyword>
<keyword evidence="5" id="KW-0411">Iron-sulfur</keyword>
<dbReference type="SUPFAM" id="SSF50692">
    <property type="entry name" value="ADC-like"/>
    <property type="match status" value="1"/>
</dbReference>
<dbReference type="SMART" id="SM00926">
    <property type="entry name" value="Molybdop_Fe4S4"/>
    <property type="match status" value="1"/>
</dbReference>
<dbReference type="Pfam" id="PF04879">
    <property type="entry name" value="Molybdop_Fe4S4"/>
    <property type="match status" value="1"/>
</dbReference>
<dbReference type="InterPro" id="IPR050123">
    <property type="entry name" value="Prok_molybdopt-oxidoreductase"/>
</dbReference>
<dbReference type="Pfam" id="PF00384">
    <property type="entry name" value="Molybdopterin"/>
    <property type="match status" value="1"/>
</dbReference>
<dbReference type="InterPro" id="IPR006656">
    <property type="entry name" value="Mopterin_OxRdtase"/>
</dbReference>
<dbReference type="InterPro" id="IPR009010">
    <property type="entry name" value="Asp_de-COase-like_dom_sf"/>
</dbReference>
<keyword evidence="8" id="KW-1185">Reference proteome</keyword>
<evidence type="ECO:0000256" key="2">
    <source>
        <dbReference type="ARBA" id="ARBA00022723"/>
    </source>
</evidence>
<evidence type="ECO:0000256" key="1">
    <source>
        <dbReference type="ARBA" id="ARBA00022485"/>
    </source>
</evidence>
<evidence type="ECO:0000256" key="3">
    <source>
        <dbReference type="ARBA" id="ARBA00023002"/>
    </source>
</evidence>
<dbReference type="PANTHER" id="PTHR43105:SF9">
    <property type="entry name" value="NADPH-FE(3+) OXIDOREDUCTASE SUBUNIT ALPHA"/>
    <property type="match status" value="1"/>
</dbReference>
<dbReference type="InterPro" id="IPR006963">
    <property type="entry name" value="Mopterin_OxRdtase_4Fe-4S_dom"/>
</dbReference>
<name>A0ABV9CLM8_9ACTN</name>
<reference evidence="8" key="1">
    <citation type="journal article" date="2019" name="Int. J. Syst. Evol. Microbiol.">
        <title>The Global Catalogue of Microorganisms (GCM) 10K type strain sequencing project: providing services to taxonomists for standard genome sequencing and annotation.</title>
        <authorList>
            <consortium name="The Broad Institute Genomics Platform"/>
            <consortium name="The Broad Institute Genome Sequencing Center for Infectious Disease"/>
            <person name="Wu L."/>
            <person name="Ma J."/>
        </authorList>
    </citation>
    <scope>NUCLEOTIDE SEQUENCE [LARGE SCALE GENOMIC DNA]</scope>
    <source>
        <strain evidence="8">CGMCC 4.7132</strain>
    </source>
</reference>
<dbReference type="InterPro" id="IPR006657">
    <property type="entry name" value="MoPterin_dinucl-bd_dom"/>
</dbReference>
<dbReference type="Gene3D" id="2.40.40.20">
    <property type="match status" value="1"/>
</dbReference>
<accession>A0ABV9CLM8</accession>
<dbReference type="SUPFAM" id="SSF53706">
    <property type="entry name" value="Formate dehydrogenase/DMSO reductase, domains 1-3"/>
    <property type="match status" value="1"/>
</dbReference>
<dbReference type="Gene3D" id="3.40.50.740">
    <property type="match status" value="1"/>
</dbReference>
<evidence type="ECO:0000256" key="5">
    <source>
        <dbReference type="ARBA" id="ARBA00023014"/>
    </source>
</evidence>
<comment type="caution">
    <text evidence="7">The sequence shown here is derived from an EMBL/GenBank/DDBJ whole genome shotgun (WGS) entry which is preliminary data.</text>
</comment>